<reference evidence="3 4" key="1">
    <citation type="journal article" date="2014" name="Nat. Commun.">
        <title>Molecular traces of alternative social organization in a termite genome.</title>
        <authorList>
            <person name="Terrapon N."/>
            <person name="Li C."/>
            <person name="Robertson H.M."/>
            <person name="Ji L."/>
            <person name="Meng X."/>
            <person name="Booth W."/>
            <person name="Chen Z."/>
            <person name="Childers C.P."/>
            <person name="Glastad K.M."/>
            <person name="Gokhale K."/>
            <person name="Gowin J."/>
            <person name="Gronenberg W."/>
            <person name="Hermansen R.A."/>
            <person name="Hu H."/>
            <person name="Hunt B.G."/>
            <person name="Huylmans A.K."/>
            <person name="Khalil S.M."/>
            <person name="Mitchell R.D."/>
            <person name="Munoz-Torres M.C."/>
            <person name="Mustard J.A."/>
            <person name="Pan H."/>
            <person name="Reese J.T."/>
            <person name="Scharf M.E."/>
            <person name="Sun F."/>
            <person name="Vogel H."/>
            <person name="Xiao J."/>
            <person name="Yang W."/>
            <person name="Yang Z."/>
            <person name="Yang Z."/>
            <person name="Zhou J."/>
            <person name="Zhu J."/>
            <person name="Brent C.S."/>
            <person name="Elsik C.G."/>
            <person name="Goodisman M.A."/>
            <person name="Liberles D.A."/>
            <person name="Roe R.M."/>
            <person name="Vargo E.L."/>
            <person name="Vilcinskas A."/>
            <person name="Wang J."/>
            <person name="Bornberg-Bauer E."/>
            <person name="Korb J."/>
            <person name="Zhang G."/>
            <person name="Liebig J."/>
        </authorList>
    </citation>
    <scope>NUCLEOTIDE SEQUENCE [LARGE SCALE GENOMIC DNA]</scope>
    <source>
        <tissue evidence="3">Whole organism</tissue>
    </source>
</reference>
<name>A0A067RQN0_ZOONE</name>
<dbReference type="EMBL" id="KK852527">
    <property type="protein sequence ID" value="KDR22054.1"/>
    <property type="molecule type" value="Genomic_DNA"/>
</dbReference>
<evidence type="ECO:0000256" key="1">
    <source>
        <dbReference type="SAM" id="MobiDB-lite"/>
    </source>
</evidence>
<feature type="signal peptide" evidence="2">
    <location>
        <begin position="1"/>
        <end position="20"/>
    </location>
</feature>
<feature type="compositionally biased region" description="Basic and acidic residues" evidence="1">
    <location>
        <begin position="30"/>
        <end position="42"/>
    </location>
</feature>
<accession>A0A067RQN0</accession>
<proteinExistence type="predicted"/>
<feature type="region of interest" description="Disordered" evidence="1">
    <location>
        <begin position="21"/>
        <end position="62"/>
    </location>
</feature>
<keyword evidence="4" id="KW-1185">Reference proteome</keyword>
<gene>
    <name evidence="3" type="ORF">L798_03078</name>
</gene>
<evidence type="ECO:0000313" key="4">
    <source>
        <dbReference type="Proteomes" id="UP000027135"/>
    </source>
</evidence>
<evidence type="ECO:0000256" key="2">
    <source>
        <dbReference type="SAM" id="SignalP"/>
    </source>
</evidence>
<organism evidence="3 4">
    <name type="scientific">Zootermopsis nevadensis</name>
    <name type="common">Dampwood termite</name>
    <dbReference type="NCBI Taxonomy" id="136037"/>
    <lineage>
        <taxon>Eukaryota</taxon>
        <taxon>Metazoa</taxon>
        <taxon>Ecdysozoa</taxon>
        <taxon>Arthropoda</taxon>
        <taxon>Hexapoda</taxon>
        <taxon>Insecta</taxon>
        <taxon>Pterygota</taxon>
        <taxon>Neoptera</taxon>
        <taxon>Polyneoptera</taxon>
        <taxon>Dictyoptera</taxon>
        <taxon>Blattodea</taxon>
        <taxon>Blattoidea</taxon>
        <taxon>Termitoidae</taxon>
        <taxon>Termopsidae</taxon>
        <taxon>Zootermopsis</taxon>
    </lineage>
</organism>
<evidence type="ECO:0000313" key="3">
    <source>
        <dbReference type="EMBL" id="KDR22054.1"/>
    </source>
</evidence>
<dbReference type="AlphaFoldDB" id="A0A067RQN0"/>
<sequence>MATTMYAFVACAALLCTCSGQPSPPQSGTRLEEPKQTLEEVRSPQTWNTDRQQAPLDTSYLPDVEERQLVDRGETQLNQAKDDLTTDEHRFWGYRPYSWRRWGGGWNGYRGWRGYDYGRRYPYFYGYYW</sequence>
<feature type="chain" id="PRO_5001645366" evidence="2">
    <location>
        <begin position="21"/>
        <end position="129"/>
    </location>
</feature>
<keyword evidence="2" id="KW-0732">Signal</keyword>
<feature type="compositionally biased region" description="Polar residues" evidence="1">
    <location>
        <begin position="43"/>
        <end position="56"/>
    </location>
</feature>
<dbReference type="Proteomes" id="UP000027135">
    <property type="component" value="Unassembled WGS sequence"/>
</dbReference>
<dbReference type="InParanoid" id="A0A067RQN0"/>
<protein>
    <submittedName>
        <fullName evidence="3">Uncharacterized protein</fullName>
    </submittedName>
</protein>